<evidence type="ECO:0000313" key="3">
    <source>
        <dbReference type="Proteomes" id="UP001157069"/>
    </source>
</evidence>
<dbReference type="EMBL" id="BSVA01000001">
    <property type="protein sequence ID" value="GMA91925.1"/>
    <property type="molecule type" value="Genomic_DNA"/>
</dbReference>
<organism evidence="2 3">
    <name type="scientific">Homoserinibacter gongjuensis</name>
    <dbReference type="NCBI Taxonomy" id="1162968"/>
    <lineage>
        <taxon>Bacteria</taxon>
        <taxon>Bacillati</taxon>
        <taxon>Actinomycetota</taxon>
        <taxon>Actinomycetes</taxon>
        <taxon>Micrococcales</taxon>
        <taxon>Microbacteriaceae</taxon>
        <taxon>Homoserinibacter</taxon>
    </lineage>
</organism>
<keyword evidence="3" id="KW-1185">Reference proteome</keyword>
<reference evidence="3" key="1">
    <citation type="journal article" date="2019" name="Int. J. Syst. Evol. Microbiol.">
        <title>The Global Catalogue of Microorganisms (GCM) 10K type strain sequencing project: providing services to taxonomists for standard genome sequencing and annotation.</title>
        <authorList>
            <consortium name="The Broad Institute Genomics Platform"/>
            <consortium name="The Broad Institute Genome Sequencing Center for Infectious Disease"/>
            <person name="Wu L."/>
            <person name="Ma J."/>
        </authorList>
    </citation>
    <scope>NUCLEOTIDE SEQUENCE [LARGE SCALE GENOMIC DNA]</scope>
    <source>
        <strain evidence="3">NBRC 108755</strain>
    </source>
</reference>
<gene>
    <name evidence="2" type="ORF">GCM10025869_24540</name>
</gene>
<accession>A0ABQ6JXB8</accession>
<evidence type="ECO:0000256" key="1">
    <source>
        <dbReference type="SAM" id="Phobius"/>
    </source>
</evidence>
<dbReference type="Proteomes" id="UP001157069">
    <property type="component" value="Unassembled WGS sequence"/>
</dbReference>
<comment type="caution">
    <text evidence="2">The sequence shown here is derived from an EMBL/GenBank/DDBJ whole genome shotgun (WGS) entry which is preliminary data.</text>
</comment>
<proteinExistence type="predicted"/>
<keyword evidence="1" id="KW-0812">Transmembrane</keyword>
<name>A0ABQ6JXB8_9MICO</name>
<evidence type="ECO:0000313" key="2">
    <source>
        <dbReference type="EMBL" id="GMA91925.1"/>
    </source>
</evidence>
<evidence type="ECO:0008006" key="4">
    <source>
        <dbReference type="Google" id="ProtNLM"/>
    </source>
</evidence>
<sequence length="106" mass="11717">MRYLIASLWLAMARVEVLQQRYSETRRRFDDRLTRWTIPQLFDLDLKADEASVGQIDPQFARAAVENRSLRIDTRVLIISTVVAGLTGGLLGLIAALLTMAAGGGA</sequence>
<feature type="transmembrane region" description="Helical" evidence="1">
    <location>
        <begin position="76"/>
        <end position="98"/>
    </location>
</feature>
<protein>
    <recommendedName>
        <fullName evidence="4">ABC transporter permease</fullName>
    </recommendedName>
</protein>
<keyword evidence="1" id="KW-0472">Membrane</keyword>
<keyword evidence="1" id="KW-1133">Transmembrane helix</keyword>
<dbReference type="RefSeq" id="WP_284300484.1">
    <property type="nucleotide sequence ID" value="NZ_BSVA01000001.1"/>
</dbReference>